<dbReference type="OrthoDB" id="3235630at2"/>
<dbReference type="AlphaFoldDB" id="A0A229W0T3"/>
<keyword evidence="2" id="KW-1185">Reference proteome</keyword>
<reference evidence="1 2" key="1">
    <citation type="submission" date="2017-05" db="EMBL/GenBank/DDBJ databases">
        <title>Bifidobacterium vansinderenii sp. nov.</title>
        <authorList>
            <person name="Lugli G.A."/>
            <person name="Duranti S."/>
            <person name="Mangifesta M."/>
        </authorList>
    </citation>
    <scope>NUCLEOTIDE SEQUENCE [LARGE SCALE GENOMIC DNA]</scope>
    <source>
        <strain evidence="1 2">Tam10B</strain>
    </source>
</reference>
<comment type="caution">
    <text evidence="1">The sequence shown here is derived from an EMBL/GenBank/DDBJ whole genome shotgun (WGS) entry which is preliminary data.</text>
</comment>
<dbReference type="EMBL" id="NEWD01000004">
    <property type="protein sequence ID" value="OXN01483.1"/>
    <property type="molecule type" value="Genomic_DNA"/>
</dbReference>
<name>A0A229W0T3_9BIFI</name>
<dbReference type="RefSeq" id="WP_093959668.1">
    <property type="nucleotide sequence ID" value="NZ_NEWD01000004.1"/>
</dbReference>
<sequence length="173" mass="18236">MGTINVTGVAMGATRLNITSSGQPTVTASVPVTVRSRNLLSYGAAEGNGWTATINSDGSLHISGTAAGQWRGIGWAFDAPVTTGRIRLTQRENAAGLSSSLKFYDQSGQRVGDQLTNGMTVTIPAGTSRWRLELLCNTATPAMTDTDLHLQVETGDTSHEWMRPDVTNLSVGA</sequence>
<accession>A0A229W0T3</accession>
<proteinExistence type="predicted"/>
<dbReference type="Proteomes" id="UP000215433">
    <property type="component" value="Unassembled WGS sequence"/>
</dbReference>
<gene>
    <name evidence="1" type="ORF">Tam10B_0486</name>
</gene>
<evidence type="ECO:0000313" key="2">
    <source>
        <dbReference type="Proteomes" id="UP000215433"/>
    </source>
</evidence>
<organism evidence="1 2">
    <name type="scientific">Bifidobacterium vansinderenii</name>
    <dbReference type="NCBI Taxonomy" id="1984871"/>
    <lineage>
        <taxon>Bacteria</taxon>
        <taxon>Bacillati</taxon>
        <taxon>Actinomycetota</taxon>
        <taxon>Actinomycetes</taxon>
        <taxon>Bifidobacteriales</taxon>
        <taxon>Bifidobacteriaceae</taxon>
        <taxon>Bifidobacterium</taxon>
    </lineage>
</organism>
<protein>
    <submittedName>
        <fullName evidence="1">Uncharacterized protein</fullName>
    </submittedName>
</protein>
<evidence type="ECO:0000313" key="1">
    <source>
        <dbReference type="EMBL" id="OXN01483.1"/>
    </source>
</evidence>